<protein>
    <submittedName>
        <fullName evidence="1">Uncharacterized protein</fullName>
    </submittedName>
</protein>
<dbReference type="AlphaFoldDB" id="A0A0G1C5F0"/>
<evidence type="ECO:0000313" key="1">
    <source>
        <dbReference type="EMBL" id="KKS80629.1"/>
    </source>
</evidence>
<evidence type="ECO:0000313" key="2">
    <source>
        <dbReference type="Proteomes" id="UP000034611"/>
    </source>
</evidence>
<dbReference type="EMBL" id="LCEY01000013">
    <property type="protein sequence ID" value="KKS80629.1"/>
    <property type="molecule type" value="Genomic_DNA"/>
</dbReference>
<comment type="caution">
    <text evidence="1">The sequence shown here is derived from an EMBL/GenBank/DDBJ whole genome shotgun (WGS) entry which is preliminary data.</text>
</comment>
<proteinExistence type="predicted"/>
<accession>A0A0G1C5F0</accession>
<reference evidence="1 2" key="1">
    <citation type="journal article" date="2015" name="Nature">
        <title>rRNA introns, odd ribosomes, and small enigmatic genomes across a large radiation of phyla.</title>
        <authorList>
            <person name="Brown C.T."/>
            <person name="Hug L.A."/>
            <person name="Thomas B.C."/>
            <person name="Sharon I."/>
            <person name="Castelle C.J."/>
            <person name="Singh A."/>
            <person name="Wilkins M.J."/>
            <person name="Williams K.H."/>
            <person name="Banfield J.F."/>
        </authorList>
    </citation>
    <scope>NUCLEOTIDE SEQUENCE [LARGE SCALE GENOMIC DNA]</scope>
</reference>
<name>A0A0G1C5F0_9BACT</name>
<dbReference type="Proteomes" id="UP000034611">
    <property type="component" value="Unassembled WGS sequence"/>
</dbReference>
<sequence length="249" mass="29015">MSEPIKEDRQQLDYQPYYQKAAENLVNTYGLTFQDLLQRNPELPKLELIGDKLISAKETTGYNLIVDPKHMDVFSENKLLFFNIYGIDTPKAGLLISDLLEKRRISERQIKLGVKASKVIYDDWPISPNEIVERLYPNKPAGPDNPLVSKTLETVITFMPETGYKAKRIIRRIYDFLKWKYPDVRATISLETDLSKKRFTPVQANVLNEGSHQIIVLRRNKRFDNPWKVRPVMVNKELARYIVMYGVKP</sequence>
<gene>
    <name evidence="1" type="ORF">UV56_C0013G0003</name>
</gene>
<organism evidence="1 2">
    <name type="scientific">Candidatus Woesebacteria bacterium GW2011_GWC1_43_10b</name>
    <dbReference type="NCBI Taxonomy" id="1618585"/>
    <lineage>
        <taxon>Bacteria</taxon>
        <taxon>Candidatus Woeseibacteriota</taxon>
    </lineage>
</organism>